<feature type="signal peptide" evidence="1">
    <location>
        <begin position="1"/>
        <end position="28"/>
    </location>
</feature>
<dbReference type="Gene3D" id="3.40.50.720">
    <property type="entry name" value="NAD(P)-binding Rossmann-like Domain"/>
    <property type="match status" value="1"/>
</dbReference>
<dbReference type="SUPFAM" id="SSF51735">
    <property type="entry name" value="NAD(P)-binding Rossmann-fold domains"/>
    <property type="match status" value="1"/>
</dbReference>
<name>L5KTB2_PTEAL</name>
<dbReference type="EMBL" id="KB030572">
    <property type="protein sequence ID" value="ELK14445.1"/>
    <property type="molecule type" value="Genomic_DNA"/>
</dbReference>
<feature type="chain" id="PRO_5003969597" evidence="1">
    <location>
        <begin position="29"/>
        <end position="70"/>
    </location>
</feature>
<sequence length="70" mass="7536">MSVAIRFGNSWATKPVFLLLSLFPNGAGFETAKSFALHGAHVILACRNMTRANEAVSRILGEWASPSSKT</sequence>
<organism evidence="2 3">
    <name type="scientific">Pteropus alecto</name>
    <name type="common">Black flying fox</name>
    <dbReference type="NCBI Taxonomy" id="9402"/>
    <lineage>
        <taxon>Eukaryota</taxon>
        <taxon>Metazoa</taxon>
        <taxon>Chordata</taxon>
        <taxon>Craniata</taxon>
        <taxon>Vertebrata</taxon>
        <taxon>Euteleostomi</taxon>
        <taxon>Mammalia</taxon>
        <taxon>Eutheria</taxon>
        <taxon>Laurasiatheria</taxon>
        <taxon>Chiroptera</taxon>
        <taxon>Yinpterochiroptera</taxon>
        <taxon>Pteropodoidea</taxon>
        <taxon>Pteropodidae</taxon>
        <taxon>Pteropodinae</taxon>
        <taxon>Pteropus</taxon>
    </lineage>
</organism>
<dbReference type="Proteomes" id="UP000010552">
    <property type="component" value="Unassembled WGS sequence"/>
</dbReference>
<gene>
    <name evidence="2" type="ORF">PAL_GLEAN10016167</name>
</gene>
<keyword evidence="1" id="KW-0732">Signal</keyword>
<keyword evidence="3" id="KW-1185">Reference proteome</keyword>
<dbReference type="STRING" id="9402.L5KTB2"/>
<reference evidence="3" key="1">
    <citation type="journal article" date="2013" name="Science">
        <title>Comparative analysis of bat genomes provides insight into the evolution of flight and immunity.</title>
        <authorList>
            <person name="Zhang G."/>
            <person name="Cowled C."/>
            <person name="Shi Z."/>
            <person name="Huang Z."/>
            <person name="Bishop-Lilly K.A."/>
            <person name="Fang X."/>
            <person name="Wynne J.W."/>
            <person name="Xiong Z."/>
            <person name="Baker M.L."/>
            <person name="Zhao W."/>
            <person name="Tachedjian M."/>
            <person name="Zhu Y."/>
            <person name="Zhou P."/>
            <person name="Jiang X."/>
            <person name="Ng J."/>
            <person name="Yang L."/>
            <person name="Wu L."/>
            <person name="Xiao J."/>
            <person name="Feng Y."/>
            <person name="Chen Y."/>
            <person name="Sun X."/>
            <person name="Zhang Y."/>
            <person name="Marsh G.A."/>
            <person name="Crameri G."/>
            <person name="Broder C.C."/>
            <person name="Frey K.G."/>
            <person name="Wang L.F."/>
            <person name="Wang J."/>
        </authorList>
    </citation>
    <scope>NUCLEOTIDE SEQUENCE [LARGE SCALE GENOMIC DNA]</scope>
</reference>
<dbReference type="AlphaFoldDB" id="L5KTB2"/>
<evidence type="ECO:0000313" key="2">
    <source>
        <dbReference type="EMBL" id="ELK14445.1"/>
    </source>
</evidence>
<evidence type="ECO:0000313" key="3">
    <source>
        <dbReference type="Proteomes" id="UP000010552"/>
    </source>
</evidence>
<proteinExistence type="predicted"/>
<protein>
    <submittedName>
        <fullName evidence="2">WW domain-containing oxidoreductase</fullName>
    </submittedName>
</protein>
<evidence type="ECO:0000256" key="1">
    <source>
        <dbReference type="SAM" id="SignalP"/>
    </source>
</evidence>
<dbReference type="InParanoid" id="L5KTB2"/>
<dbReference type="InterPro" id="IPR036291">
    <property type="entry name" value="NAD(P)-bd_dom_sf"/>
</dbReference>
<accession>L5KTB2</accession>